<feature type="compositionally biased region" description="Basic and acidic residues" evidence="1">
    <location>
        <begin position="266"/>
        <end position="276"/>
    </location>
</feature>
<dbReference type="OrthoDB" id="4414363at2759"/>
<feature type="region of interest" description="Disordered" evidence="1">
    <location>
        <begin position="262"/>
        <end position="283"/>
    </location>
</feature>
<feature type="region of interest" description="Disordered" evidence="1">
    <location>
        <begin position="182"/>
        <end position="220"/>
    </location>
</feature>
<evidence type="ECO:0000313" key="3">
    <source>
        <dbReference type="Proteomes" id="UP000276215"/>
    </source>
</evidence>
<keyword evidence="3" id="KW-1185">Reference proteome</keyword>
<protein>
    <submittedName>
        <fullName evidence="2">Uncharacterized protein</fullName>
    </submittedName>
</protein>
<dbReference type="Proteomes" id="UP000276215">
    <property type="component" value="Unassembled WGS sequence"/>
</dbReference>
<evidence type="ECO:0000313" key="2">
    <source>
        <dbReference type="EMBL" id="RPA99395.1"/>
    </source>
</evidence>
<dbReference type="AlphaFoldDB" id="A0A3N4JMC7"/>
<sequence>MQMVSQNPPTTSKTPQSRNSIPINSSLPSTLIVANSTATAMQQQPKPCSSGNARTWLDEVDQLVLARLCVLNQSDYTEGKKGEFWDKISILLKWETRKRLKNPASTMKSLVAGHRITVDAERLESGTTQADTQLTQVLDIWIEWLNMVEKERLDTKKIAEDLMHEIQEAERCRENLLKLHGQKKKLGDRDGNGKEEEDLELVDSKRKKRSRSSMWEEQRQKEMDMVYDDTSLLVSAIQDMSTQMSGAIWSLNSNSFSEVANSNNVEEQKEQGRWQEEMLGSEN</sequence>
<evidence type="ECO:0000256" key="1">
    <source>
        <dbReference type="SAM" id="MobiDB-lite"/>
    </source>
</evidence>
<name>A0A3N4JMC7_9PEZI</name>
<accession>A0A3N4JMC7</accession>
<feature type="compositionally biased region" description="Basic and acidic residues" evidence="1">
    <location>
        <begin position="185"/>
        <end position="194"/>
    </location>
</feature>
<organism evidence="2 3">
    <name type="scientific">Choiromyces venosus 120613-1</name>
    <dbReference type="NCBI Taxonomy" id="1336337"/>
    <lineage>
        <taxon>Eukaryota</taxon>
        <taxon>Fungi</taxon>
        <taxon>Dikarya</taxon>
        <taxon>Ascomycota</taxon>
        <taxon>Pezizomycotina</taxon>
        <taxon>Pezizomycetes</taxon>
        <taxon>Pezizales</taxon>
        <taxon>Tuberaceae</taxon>
        <taxon>Choiromyces</taxon>
    </lineage>
</organism>
<gene>
    <name evidence="2" type="ORF">L873DRAFT_1843682</name>
</gene>
<proteinExistence type="predicted"/>
<feature type="region of interest" description="Disordered" evidence="1">
    <location>
        <begin position="1"/>
        <end position="25"/>
    </location>
</feature>
<reference evidence="2 3" key="1">
    <citation type="journal article" date="2018" name="Nat. Ecol. Evol.">
        <title>Pezizomycetes genomes reveal the molecular basis of ectomycorrhizal truffle lifestyle.</title>
        <authorList>
            <person name="Murat C."/>
            <person name="Payen T."/>
            <person name="Noel B."/>
            <person name="Kuo A."/>
            <person name="Morin E."/>
            <person name="Chen J."/>
            <person name="Kohler A."/>
            <person name="Krizsan K."/>
            <person name="Balestrini R."/>
            <person name="Da Silva C."/>
            <person name="Montanini B."/>
            <person name="Hainaut M."/>
            <person name="Levati E."/>
            <person name="Barry K.W."/>
            <person name="Belfiori B."/>
            <person name="Cichocki N."/>
            <person name="Clum A."/>
            <person name="Dockter R.B."/>
            <person name="Fauchery L."/>
            <person name="Guy J."/>
            <person name="Iotti M."/>
            <person name="Le Tacon F."/>
            <person name="Lindquist E.A."/>
            <person name="Lipzen A."/>
            <person name="Malagnac F."/>
            <person name="Mello A."/>
            <person name="Molinier V."/>
            <person name="Miyauchi S."/>
            <person name="Poulain J."/>
            <person name="Riccioni C."/>
            <person name="Rubini A."/>
            <person name="Sitrit Y."/>
            <person name="Splivallo R."/>
            <person name="Traeger S."/>
            <person name="Wang M."/>
            <person name="Zifcakova L."/>
            <person name="Wipf D."/>
            <person name="Zambonelli A."/>
            <person name="Paolocci F."/>
            <person name="Nowrousian M."/>
            <person name="Ottonello S."/>
            <person name="Baldrian P."/>
            <person name="Spatafora J.W."/>
            <person name="Henrissat B."/>
            <person name="Nagy L.G."/>
            <person name="Aury J.M."/>
            <person name="Wincker P."/>
            <person name="Grigoriev I.V."/>
            <person name="Bonfante P."/>
            <person name="Martin F.M."/>
        </authorList>
    </citation>
    <scope>NUCLEOTIDE SEQUENCE [LARGE SCALE GENOMIC DNA]</scope>
    <source>
        <strain evidence="2 3">120613-1</strain>
    </source>
</reference>
<dbReference type="EMBL" id="ML120388">
    <property type="protein sequence ID" value="RPA99395.1"/>
    <property type="molecule type" value="Genomic_DNA"/>
</dbReference>